<feature type="transmembrane region" description="Helical" evidence="1">
    <location>
        <begin position="104"/>
        <end position="134"/>
    </location>
</feature>
<proteinExistence type="predicted"/>
<sequence length="245" mass="26971">MMSLKEVDLLSISLKQYVYKLKAYSALFYVLLLAQIIALFFSLNGISHMSSGNGELSVSVNTYSASLVIVFSFFWILFAAIQLTTKQYKKIENPLVTNSISGNLSNIGFLMTACVFGGFTSSLVGVLLRIIMYFTFDRSQIISDEFILAFSDLLLGISVTILYMVLISGMGYLTGVLTKVSMAFVIIIPAVIIGISKAYTEIFQSLIKFFTLESSLPLFALKVIITSILIFGVSILLSNRGEVSQ</sequence>
<keyword evidence="1" id="KW-0812">Transmembrane</keyword>
<evidence type="ECO:0000313" key="3">
    <source>
        <dbReference type="Proteomes" id="UP000183954"/>
    </source>
</evidence>
<feature type="transmembrane region" description="Helical" evidence="1">
    <location>
        <begin position="63"/>
        <end position="83"/>
    </location>
</feature>
<dbReference type="STRING" id="1121420.SAMN02746098_00952"/>
<evidence type="ECO:0000313" key="2">
    <source>
        <dbReference type="EMBL" id="SHH62213.1"/>
    </source>
</evidence>
<keyword evidence="1" id="KW-0472">Membrane</keyword>
<evidence type="ECO:0000256" key="1">
    <source>
        <dbReference type="SAM" id="Phobius"/>
    </source>
</evidence>
<accession>A0A1M5UHS2</accession>
<feature type="transmembrane region" description="Helical" evidence="1">
    <location>
        <begin position="180"/>
        <end position="199"/>
    </location>
</feature>
<organism evidence="2 3">
    <name type="scientific">Desulfosporosinus lacus DSM 15449</name>
    <dbReference type="NCBI Taxonomy" id="1121420"/>
    <lineage>
        <taxon>Bacteria</taxon>
        <taxon>Bacillati</taxon>
        <taxon>Bacillota</taxon>
        <taxon>Clostridia</taxon>
        <taxon>Eubacteriales</taxon>
        <taxon>Desulfitobacteriaceae</taxon>
        <taxon>Desulfosporosinus</taxon>
    </lineage>
</organism>
<dbReference type="Proteomes" id="UP000183954">
    <property type="component" value="Unassembled WGS sequence"/>
</dbReference>
<feature type="transmembrane region" description="Helical" evidence="1">
    <location>
        <begin position="21"/>
        <end position="43"/>
    </location>
</feature>
<feature type="transmembrane region" description="Helical" evidence="1">
    <location>
        <begin position="219"/>
        <end position="237"/>
    </location>
</feature>
<protein>
    <submittedName>
        <fullName evidence="2">Uncharacterized protein</fullName>
    </submittedName>
</protein>
<feature type="transmembrane region" description="Helical" evidence="1">
    <location>
        <begin position="146"/>
        <end position="168"/>
    </location>
</feature>
<keyword evidence="1" id="KW-1133">Transmembrane helix</keyword>
<name>A0A1M5UHS2_9FIRM</name>
<keyword evidence="3" id="KW-1185">Reference proteome</keyword>
<dbReference type="AlphaFoldDB" id="A0A1M5UHS2"/>
<gene>
    <name evidence="2" type="ORF">SAMN02746098_00952</name>
</gene>
<reference evidence="3" key="1">
    <citation type="submission" date="2016-11" db="EMBL/GenBank/DDBJ databases">
        <authorList>
            <person name="Varghese N."/>
            <person name="Submissions S."/>
        </authorList>
    </citation>
    <scope>NUCLEOTIDE SEQUENCE [LARGE SCALE GENOMIC DNA]</scope>
    <source>
        <strain evidence="3">DSM 15449</strain>
    </source>
</reference>
<dbReference type="EMBL" id="FQXJ01000004">
    <property type="protein sequence ID" value="SHH62213.1"/>
    <property type="molecule type" value="Genomic_DNA"/>
</dbReference>